<dbReference type="AlphaFoldDB" id="A0A2P4XGN2"/>
<dbReference type="OrthoDB" id="3863715at2759"/>
<sequence>MDPGKHNRTRFTQILVVVDGFSRLIRTYPLKDKKATNGKLLQYIAWAERQMERKVKCVCLMVEESSGEMEAWYNLHGVEFVDLSKGASSLNLAERAIQ</sequence>
<reference evidence="1 2" key="1">
    <citation type="journal article" date="2017" name="Genome Biol. Evol.">
        <title>Phytophthora megakarya and P. palmivora, closely related causal agents of cacao black pod rot, underwent increases in genome sizes and gene numbers by different mechanisms.</title>
        <authorList>
            <person name="Ali S.S."/>
            <person name="Shao J."/>
            <person name="Lary D.J."/>
            <person name="Kronmiller B."/>
            <person name="Shen D."/>
            <person name="Strem M.D."/>
            <person name="Amoako-Attah I."/>
            <person name="Akrofi A.Y."/>
            <person name="Begoude B.A."/>
            <person name="Ten Hoopen G.M."/>
            <person name="Coulibaly K."/>
            <person name="Kebe B.I."/>
            <person name="Melnick R.L."/>
            <person name="Guiltinan M.J."/>
            <person name="Tyler B.M."/>
            <person name="Meinhardt L.W."/>
            <person name="Bailey B.A."/>
        </authorList>
    </citation>
    <scope>NUCLEOTIDE SEQUENCE [LARGE SCALE GENOMIC DNA]</scope>
    <source>
        <strain evidence="2">sbr112.9</strain>
    </source>
</reference>
<comment type="caution">
    <text evidence="1">The sequence shown here is derived from an EMBL/GenBank/DDBJ whole genome shotgun (WGS) entry which is preliminary data.</text>
</comment>
<name>A0A2P4XGN2_9STRA</name>
<accession>A0A2P4XGN2</accession>
<dbReference type="Proteomes" id="UP000237271">
    <property type="component" value="Unassembled WGS sequence"/>
</dbReference>
<organism evidence="1 2">
    <name type="scientific">Phytophthora palmivora</name>
    <dbReference type="NCBI Taxonomy" id="4796"/>
    <lineage>
        <taxon>Eukaryota</taxon>
        <taxon>Sar</taxon>
        <taxon>Stramenopiles</taxon>
        <taxon>Oomycota</taxon>
        <taxon>Peronosporomycetes</taxon>
        <taxon>Peronosporales</taxon>
        <taxon>Peronosporaceae</taxon>
        <taxon>Phytophthora</taxon>
    </lineage>
</organism>
<keyword evidence="2" id="KW-1185">Reference proteome</keyword>
<evidence type="ECO:0000313" key="1">
    <source>
        <dbReference type="EMBL" id="POM64709.1"/>
    </source>
</evidence>
<dbReference type="EMBL" id="NCKW01011060">
    <property type="protein sequence ID" value="POM64709.1"/>
    <property type="molecule type" value="Genomic_DNA"/>
</dbReference>
<proteinExistence type="predicted"/>
<protein>
    <submittedName>
        <fullName evidence="1">Polyprotein</fullName>
    </submittedName>
</protein>
<gene>
    <name evidence="1" type="ORF">PHPALM_19730</name>
</gene>
<evidence type="ECO:0000313" key="2">
    <source>
        <dbReference type="Proteomes" id="UP000237271"/>
    </source>
</evidence>